<dbReference type="EMBL" id="PQFF01000123">
    <property type="protein sequence ID" value="RHZ80815.1"/>
    <property type="molecule type" value="Genomic_DNA"/>
</dbReference>
<dbReference type="Gene3D" id="2.30.29.30">
    <property type="entry name" value="Pleckstrin-homology domain (PH domain)/Phosphotyrosine-binding domain (PTB)"/>
    <property type="match status" value="1"/>
</dbReference>
<gene>
    <name evidence="5" type="ORF">Glove_132g297</name>
</gene>
<feature type="compositionally biased region" description="Basic residues" evidence="3">
    <location>
        <begin position="33"/>
        <end position="43"/>
    </location>
</feature>
<evidence type="ECO:0000313" key="5">
    <source>
        <dbReference type="EMBL" id="RHZ80815.1"/>
    </source>
</evidence>
<feature type="compositionally biased region" description="Polar residues" evidence="3">
    <location>
        <begin position="99"/>
        <end position="116"/>
    </location>
</feature>
<dbReference type="SMART" id="SM00160">
    <property type="entry name" value="RanBD"/>
    <property type="match status" value="1"/>
</dbReference>
<dbReference type="InterPro" id="IPR000156">
    <property type="entry name" value="Ran_bind_dom"/>
</dbReference>
<dbReference type="PANTHER" id="PTHR23138:SF142">
    <property type="entry name" value="RAN-BINDING PROTEIN 3B-RELATED"/>
    <property type="match status" value="1"/>
</dbReference>
<dbReference type="PROSITE" id="PS50196">
    <property type="entry name" value="RANBD1"/>
    <property type="match status" value="1"/>
</dbReference>
<evidence type="ECO:0000256" key="1">
    <source>
        <dbReference type="ARBA" id="ARBA00004123"/>
    </source>
</evidence>
<comment type="subcellular location">
    <subcellularLocation>
        <location evidence="1">Nucleus</location>
    </subcellularLocation>
</comment>
<dbReference type="InterPro" id="IPR045255">
    <property type="entry name" value="RanBP1-like"/>
</dbReference>
<dbReference type="STRING" id="1348612.A0A397IXQ8"/>
<proteinExistence type="predicted"/>
<dbReference type="OrthoDB" id="185618at2759"/>
<dbReference type="GO" id="GO:0003677">
    <property type="term" value="F:DNA binding"/>
    <property type="evidence" value="ECO:0007669"/>
    <property type="project" value="InterPro"/>
</dbReference>
<evidence type="ECO:0000256" key="3">
    <source>
        <dbReference type="SAM" id="MobiDB-lite"/>
    </source>
</evidence>
<sequence length="357" mass="40312">MAVLTRAQHKRQQQQQQQPQQPQQQQSQQPQQKRGRGRPRKNKSKNEQPVQKRGRGRPRKNQTQPQPQLQPQMQPQPQPQSQPPPQPLPQQPQPIFGSGYTTNILGSSSTSQFQNNTGIFGSGSRYGGNSLMEKFSNTLSSQKSHMSIFDEQPSQNGEEENGNDNNKEEEVPFGTGAQALLNEQEVLTGEENEITQHSIKSKLYCMEGQTWKERGVGTLKLNYPGDIEKSPRLVMRADNVLRVILNVALFPGMHVERSQEKFVRLLAFEGGQLVHLAIKLSNSNTADDLYRAINDAIPPAQVQSLPRILFNICTRKHSIGTNIMRLRKEIESFARKFSTDPEDITSQNYSEFSSDAN</sequence>
<keyword evidence="2" id="KW-0539">Nucleus</keyword>
<keyword evidence="6" id="KW-1185">Reference proteome</keyword>
<dbReference type="PRINTS" id="PR00929">
    <property type="entry name" value="ATHOOK"/>
</dbReference>
<dbReference type="SUPFAM" id="SSF50729">
    <property type="entry name" value="PH domain-like"/>
    <property type="match status" value="1"/>
</dbReference>
<dbReference type="InterPro" id="IPR017956">
    <property type="entry name" value="AT_hook_DNA-bd_motif"/>
</dbReference>
<evidence type="ECO:0000256" key="2">
    <source>
        <dbReference type="ARBA" id="ARBA00023242"/>
    </source>
</evidence>
<organism evidence="5 6">
    <name type="scientific">Diversispora epigaea</name>
    <dbReference type="NCBI Taxonomy" id="1348612"/>
    <lineage>
        <taxon>Eukaryota</taxon>
        <taxon>Fungi</taxon>
        <taxon>Fungi incertae sedis</taxon>
        <taxon>Mucoromycota</taxon>
        <taxon>Glomeromycotina</taxon>
        <taxon>Glomeromycetes</taxon>
        <taxon>Diversisporales</taxon>
        <taxon>Diversisporaceae</taxon>
        <taxon>Diversispora</taxon>
    </lineage>
</organism>
<dbReference type="GO" id="GO:0005634">
    <property type="term" value="C:nucleus"/>
    <property type="evidence" value="ECO:0007669"/>
    <property type="project" value="UniProtKB-SubCell"/>
</dbReference>
<feature type="compositionally biased region" description="Pro residues" evidence="3">
    <location>
        <begin position="74"/>
        <end position="92"/>
    </location>
</feature>
<dbReference type="Pfam" id="PF02178">
    <property type="entry name" value="AT_hook"/>
    <property type="match status" value="2"/>
</dbReference>
<feature type="compositionally biased region" description="Low complexity" evidence="3">
    <location>
        <begin position="13"/>
        <end position="32"/>
    </location>
</feature>
<feature type="region of interest" description="Disordered" evidence="3">
    <location>
        <begin position="1"/>
        <end position="116"/>
    </location>
</feature>
<reference evidence="5 6" key="1">
    <citation type="submission" date="2018-08" db="EMBL/GenBank/DDBJ databases">
        <title>Genome and evolution of the arbuscular mycorrhizal fungus Diversispora epigaea (formerly Glomus versiforme) and its bacterial endosymbionts.</title>
        <authorList>
            <person name="Sun X."/>
            <person name="Fei Z."/>
            <person name="Harrison M."/>
        </authorList>
    </citation>
    <scope>NUCLEOTIDE SEQUENCE [LARGE SCALE GENOMIC DNA]</scope>
    <source>
        <strain evidence="5 6">IT104</strain>
    </source>
</reference>
<feature type="region of interest" description="Disordered" evidence="3">
    <location>
        <begin position="137"/>
        <end position="171"/>
    </location>
</feature>
<protein>
    <recommendedName>
        <fullName evidence="4">RanBD1 domain-containing protein</fullName>
    </recommendedName>
</protein>
<evidence type="ECO:0000259" key="4">
    <source>
        <dbReference type="PROSITE" id="PS50196"/>
    </source>
</evidence>
<dbReference type="Proteomes" id="UP000266861">
    <property type="component" value="Unassembled WGS sequence"/>
</dbReference>
<dbReference type="PANTHER" id="PTHR23138">
    <property type="entry name" value="RAN BINDING PROTEIN"/>
    <property type="match status" value="1"/>
</dbReference>
<comment type="caution">
    <text evidence="5">The sequence shown here is derived from an EMBL/GenBank/DDBJ whole genome shotgun (WGS) entry which is preliminary data.</text>
</comment>
<dbReference type="InterPro" id="IPR011993">
    <property type="entry name" value="PH-like_dom_sf"/>
</dbReference>
<accession>A0A397IXQ8</accession>
<dbReference type="Pfam" id="PF00638">
    <property type="entry name" value="Ran_BP1"/>
    <property type="match status" value="1"/>
</dbReference>
<feature type="domain" description="RanBD1" evidence="4">
    <location>
        <begin position="181"/>
        <end position="256"/>
    </location>
</feature>
<evidence type="ECO:0000313" key="6">
    <source>
        <dbReference type="Proteomes" id="UP000266861"/>
    </source>
</evidence>
<dbReference type="SMART" id="SM00384">
    <property type="entry name" value="AT_hook"/>
    <property type="match status" value="2"/>
</dbReference>
<dbReference type="AlphaFoldDB" id="A0A397IXQ8"/>
<feature type="compositionally biased region" description="Low complexity" evidence="3">
    <location>
        <begin position="62"/>
        <end position="73"/>
    </location>
</feature>
<name>A0A397IXQ8_9GLOM</name>